<feature type="compositionally biased region" description="Low complexity" evidence="1">
    <location>
        <begin position="132"/>
        <end position="141"/>
    </location>
</feature>
<keyword evidence="5" id="KW-1185">Reference proteome</keyword>
<evidence type="ECO:0000313" key="5">
    <source>
        <dbReference type="Proteomes" id="UP001244341"/>
    </source>
</evidence>
<dbReference type="InterPro" id="IPR054423">
    <property type="entry name" value="Replitron_C"/>
</dbReference>
<protein>
    <recommendedName>
        <fullName evidence="6">START domain-containing protein</fullName>
    </recommendedName>
</protein>
<evidence type="ECO:0000313" key="4">
    <source>
        <dbReference type="EMBL" id="WIA17525.1"/>
    </source>
</evidence>
<feature type="compositionally biased region" description="Polar residues" evidence="1">
    <location>
        <begin position="1"/>
        <end position="21"/>
    </location>
</feature>
<dbReference type="Pfam" id="PF21860">
    <property type="entry name" value="Replitron_C"/>
    <property type="match status" value="1"/>
</dbReference>
<sequence length="559" mass="60186">MATSARWLSSPLGTTCASSAASPAEVKSEPQQPAAAAAGGDDDVIFVSEKPGRPFDYSSIYVKQEPGVTPAVPSGAGLFPAAPSSSAAAAAAAAAGGGLKFVTKASEIAQRATQASAVKRPLAPGQLGGSLGSLQSEGSPLKRLQTDSDGLSPGSIVVDKVKRLLLNPKELFPSAEDSDGGGAGAAVPPPPVEDEEMTSWSCTIGAGGSDVPTWWLRRTEAYMCTFNITSTKAGEASFKEHYKTFMPIKKEDGSKLTFKPLAEGQTFGHMLGYVQKDSGLPHYQLVSHNVTAAELEEGRVAYSEVSGDYKIGCIPISKSGLADRVWSFWTAHFKPFWAPVDVILLHMIRSRKYFPCGTWTTSSQGKPVDKHMHRAWHMMVTRPHDVQLEHIGILFWGTHLSQPCGKFRYFITAAPDGADSLLTKRQLASEQLFFRHAYEIETTLMVCADVRKCLQVLRIAYSDSATVDRVFVDCFDVAYERATGSAPEQAAPAAAGSGAAPEQQQQQDTAAWVGGWVWPQEQQQQNTASWAGGWVWPQEQQQQTGGRVDVTTQDYIPLL</sequence>
<reference evidence="4 5" key="1">
    <citation type="submission" date="2023-05" db="EMBL/GenBank/DDBJ databases">
        <title>A 100% complete, gapless, phased diploid assembly of the Scenedesmus obliquus UTEX 3031 genome.</title>
        <authorList>
            <person name="Biondi T.C."/>
            <person name="Hanschen E.R."/>
            <person name="Kwon T."/>
            <person name="Eng W."/>
            <person name="Kruse C.P.S."/>
            <person name="Koehler S.I."/>
            <person name="Kunde Y."/>
            <person name="Gleasner C.D."/>
            <person name="You Mak K.T."/>
            <person name="Polle J."/>
            <person name="Hovde B.T."/>
            <person name="Starkenburg S.R."/>
        </authorList>
    </citation>
    <scope>NUCLEOTIDE SEQUENCE [LARGE SCALE GENOMIC DNA]</scope>
    <source>
        <strain evidence="4 5">DOE0152z</strain>
    </source>
</reference>
<dbReference type="EMBL" id="CP126215">
    <property type="protein sequence ID" value="WIA17525.1"/>
    <property type="molecule type" value="Genomic_DNA"/>
</dbReference>
<feature type="region of interest" description="Disordered" evidence="1">
    <location>
        <begin position="486"/>
        <end position="506"/>
    </location>
</feature>
<proteinExistence type="predicted"/>
<dbReference type="Pfam" id="PF21859">
    <property type="entry name" value="Replitron_HUH"/>
    <property type="match status" value="1"/>
</dbReference>
<dbReference type="InterPro" id="IPR054424">
    <property type="entry name" value="Replitron_HUH"/>
</dbReference>
<feature type="region of interest" description="Disordered" evidence="1">
    <location>
        <begin position="1"/>
        <end position="45"/>
    </location>
</feature>
<accession>A0ABY8U8L2</accession>
<evidence type="ECO:0000259" key="2">
    <source>
        <dbReference type="Pfam" id="PF21859"/>
    </source>
</evidence>
<dbReference type="Proteomes" id="UP001244341">
    <property type="component" value="Chromosome 8b"/>
</dbReference>
<evidence type="ECO:0008006" key="6">
    <source>
        <dbReference type="Google" id="ProtNLM"/>
    </source>
</evidence>
<feature type="domain" description="Replitron C-terminal" evidence="3">
    <location>
        <begin position="321"/>
        <end position="396"/>
    </location>
</feature>
<organism evidence="4 5">
    <name type="scientific">Tetradesmus obliquus</name>
    <name type="common">Green alga</name>
    <name type="synonym">Acutodesmus obliquus</name>
    <dbReference type="NCBI Taxonomy" id="3088"/>
    <lineage>
        <taxon>Eukaryota</taxon>
        <taxon>Viridiplantae</taxon>
        <taxon>Chlorophyta</taxon>
        <taxon>core chlorophytes</taxon>
        <taxon>Chlorophyceae</taxon>
        <taxon>CS clade</taxon>
        <taxon>Sphaeropleales</taxon>
        <taxon>Scenedesmaceae</taxon>
        <taxon>Tetradesmus</taxon>
    </lineage>
</organism>
<name>A0ABY8U8L2_TETOB</name>
<gene>
    <name evidence="4" type="ORF">OEZ85_014357</name>
</gene>
<evidence type="ECO:0000259" key="3">
    <source>
        <dbReference type="Pfam" id="PF21860"/>
    </source>
</evidence>
<feature type="domain" description="Replitron HUH endonuclease" evidence="2">
    <location>
        <begin position="229"/>
        <end position="302"/>
    </location>
</feature>
<feature type="region of interest" description="Disordered" evidence="1">
    <location>
        <begin position="172"/>
        <end position="198"/>
    </location>
</feature>
<evidence type="ECO:0000256" key="1">
    <source>
        <dbReference type="SAM" id="MobiDB-lite"/>
    </source>
</evidence>
<feature type="region of interest" description="Disordered" evidence="1">
    <location>
        <begin position="115"/>
        <end position="149"/>
    </location>
</feature>